<feature type="domain" description="DUF6857" evidence="3">
    <location>
        <begin position="277"/>
        <end position="431"/>
    </location>
</feature>
<dbReference type="PANTHER" id="PTHR31928">
    <property type="entry name" value="EXPRESSED PROTEIN"/>
    <property type="match status" value="1"/>
</dbReference>
<dbReference type="EMBL" id="JAHRHJ020003813">
    <property type="protein sequence ID" value="KAH9290592.1"/>
    <property type="molecule type" value="Genomic_DNA"/>
</dbReference>
<dbReference type="Proteomes" id="UP000824469">
    <property type="component" value="Unassembled WGS sequence"/>
</dbReference>
<dbReference type="AlphaFoldDB" id="A0AA38F733"/>
<evidence type="ECO:0000259" key="2">
    <source>
        <dbReference type="Pfam" id="PF06075"/>
    </source>
</evidence>
<feature type="region of interest" description="Disordered" evidence="1">
    <location>
        <begin position="435"/>
        <end position="465"/>
    </location>
</feature>
<dbReference type="InterPro" id="IPR048297">
    <property type="entry name" value="DUF936_dom_pln"/>
</dbReference>
<evidence type="ECO:0000313" key="5">
    <source>
        <dbReference type="Proteomes" id="UP000824469"/>
    </source>
</evidence>
<reference evidence="4 5" key="1">
    <citation type="journal article" date="2021" name="Nat. Plants">
        <title>The Taxus genome provides insights into paclitaxel biosynthesis.</title>
        <authorList>
            <person name="Xiong X."/>
            <person name="Gou J."/>
            <person name="Liao Q."/>
            <person name="Li Y."/>
            <person name="Zhou Q."/>
            <person name="Bi G."/>
            <person name="Li C."/>
            <person name="Du R."/>
            <person name="Wang X."/>
            <person name="Sun T."/>
            <person name="Guo L."/>
            <person name="Liang H."/>
            <person name="Lu P."/>
            <person name="Wu Y."/>
            <person name="Zhang Z."/>
            <person name="Ro D.K."/>
            <person name="Shang Y."/>
            <person name="Huang S."/>
            <person name="Yan J."/>
        </authorList>
    </citation>
    <scope>NUCLEOTIDE SEQUENCE [LARGE SCALE GENOMIC DNA]</scope>
    <source>
        <strain evidence="4">Ta-2019</strain>
    </source>
</reference>
<feature type="non-terminal residue" evidence="4">
    <location>
        <position position="465"/>
    </location>
</feature>
<protein>
    <submittedName>
        <fullName evidence="4">Uncharacterized protein</fullName>
    </submittedName>
</protein>
<name>A0AA38F733_TAXCH</name>
<accession>A0AA38F733</accession>
<keyword evidence="5" id="KW-1185">Reference proteome</keyword>
<comment type="caution">
    <text evidence="4">The sequence shown here is derived from an EMBL/GenBank/DDBJ whole genome shotgun (WGS) entry which is preliminary data.</text>
</comment>
<feature type="compositionally biased region" description="Polar residues" evidence="1">
    <location>
        <begin position="454"/>
        <end position="465"/>
    </location>
</feature>
<dbReference type="Pfam" id="PF21647">
    <property type="entry name" value="DUF6857"/>
    <property type="match status" value="1"/>
</dbReference>
<dbReference type="OMA" id="GDELWPK"/>
<dbReference type="InterPro" id="IPR049172">
    <property type="entry name" value="DUF6857_pln"/>
</dbReference>
<sequence>MATLKGGMLMRLIEHMNSTVKAAGEFRSSLLQVIDIVPVDLEANDLWPKHGFYVKVSDSSHATYVFLAEEHNELVLSNKLQLGQFIYVDRLQPGSPVPVLRGIRPIQGRHPLIGSPRDVISLHDHKRLDMGIEPVLKFHPISGEKEGLLQRRSLWATSKRLYEVSSVGKDYLTSISFPKVAKTSAVNGLSKFLSRSGKGISGLQIQSAHLSESAVGTSLVGLLNLAGFGFVIRILRNLMWFFHVLVTLLQDHVSACIQHEEGLARSNGLNRDALDCKEIVSRNNSSASLSERLGAIGKEALQRREESYLAAIEALQEASAMETIVRIVSELAELCSLAKPEDPEASVERFMDLHQEVSQFVVHMDAWTKPVSPQRSGALDIEGNNIVECSENCGSTAAWIESSLLNDLKKSPDIPELKHDSAVVESPLRRLKSRLKKLSQDASKRSKGGLFSRGSVSSFSDARKS</sequence>
<evidence type="ECO:0000259" key="3">
    <source>
        <dbReference type="Pfam" id="PF21647"/>
    </source>
</evidence>
<evidence type="ECO:0000256" key="1">
    <source>
        <dbReference type="SAM" id="MobiDB-lite"/>
    </source>
</evidence>
<proteinExistence type="predicted"/>
<organism evidence="4 5">
    <name type="scientific">Taxus chinensis</name>
    <name type="common">Chinese yew</name>
    <name type="synonym">Taxus wallichiana var. chinensis</name>
    <dbReference type="NCBI Taxonomy" id="29808"/>
    <lineage>
        <taxon>Eukaryota</taxon>
        <taxon>Viridiplantae</taxon>
        <taxon>Streptophyta</taxon>
        <taxon>Embryophyta</taxon>
        <taxon>Tracheophyta</taxon>
        <taxon>Spermatophyta</taxon>
        <taxon>Pinopsida</taxon>
        <taxon>Pinidae</taxon>
        <taxon>Conifers II</taxon>
        <taxon>Cupressales</taxon>
        <taxon>Taxaceae</taxon>
        <taxon>Taxus</taxon>
    </lineage>
</organism>
<dbReference type="Pfam" id="PF06075">
    <property type="entry name" value="DUF936"/>
    <property type="match status" value="1"/>
</dbReference>
<evidence type="ECO:0000313" key="4">
    <source>
        <dbReference type="EMBL" id="KAH9290592.1"/>
    </source>
</evidence>
<feature type="domain" description="DUF936" evidence="2">
    <location>
        <begin position="4"/>
        <end position="120"/>
    </location>
</feature>
<dbReference type="PANTHER" id="PTHR31928:SF6">
    <property type="entry name" value="DUF936 DOMAIN-CONTAINING PROTEIN"/>
    <property type="match status" value="1"/>
</dbReference>
<gene>
    <name evidence="4" type="ORF">KI387_034709</name>
</gene>
<dbReference type="InterPro" id="IPR010341">
    <property type="entry name" value="DUF936_pln"/>
</dbReference>